<accession>A0A6J5UKS0</accession>
<organism evidence="2 3">
    <name type="scientific">Prunus armeniaca</name>
    <name type="common">Apricot</name>
    <name type="synonym">Armeniaca vulgaris</name>
    <dbReference type="NCBI Taxonomy" id="36596"/>
    <lineage>
        <taxon>Eukaryota</taxon>
        <taxon>Viridiplantae</taxon>
        <taxon>Streptophyta</taxon>
        <taxon>Embryophyta</taxon>
        <taxon>Tracheophyta</taxon>
        <taxon>Spermatophyta</taxon>
        <taxon>Magnoliopsida</taxon>
        <taxon>eudicotyledons</taxon>
        <taxon>Gunneridae</taxon>
        <taxon>Pentapetalae</taxon>
        <taxon>rosids</taxon>
        <taxon>fabids</taxon>
        <taxon>Rosales</taxon>
        <taxon>Rosaceae</taxon>
        <taxon>Amygdaloideae</taxon>
        <taxon>Amygdaleae</taxon>
        <taxon>Prunus</taxon>
    </lineage>
</organism>
<evidence type="ECO:0000313" key="2">
    <source>
        <dbReference type="EMBL" id="CAB4277109.1"/>
    </source>
</evidence>
<gene>
    <name evidence="2" type="ORF">CURHAP_LOCUS26580</name>
</gene>
<dbReference type="Pfam" id="PF13962">
    <property type="entry name" value="PGG"/>
    <property type="match status" value="1"/>
</dbReference>
<proteinExistence type="predicted"/>
<sequence>MERRDTTLLVALISTVTFVAGFTIPGGLKSDGKAVLDGSFMAVQDNKGKGSPTETRMKREGKICLQDRKI</sequence>
<dbReference type="AlphaFoldDB" id="A0A6J5UKS0"/>
<protein>
    <recommendedName>
        <fullName evidence="1">PGG domain-containing protein</fullName>
    </recommendedName>
</protein>
<dbReference type="Proteomes" id="UP000507222">
    <property type="component" value="Unassembled WGS sequence"/>
</dbReference>
<dbReference type="InterPro" id="IPR026961">
    <property type="entry name" value="PGG_dom"/>
</dbReference>
<reference evidence="2 3" key="1">
    <citation type="submission" date="2020-05" db="EMBL/GenBank/DDBJ databases">
        <authorList>
            <person name="Campoy J."/>
            <person name="Schneeberger K."/>
            <person name="Spophaly S."/>
        </authorList>
    </citation>
    <scope>NUCLEOTIDE SEQUENCE [LARGE SCALE GENOMIC DNA]</scope>
    <source>
        <strain evidence="2">PruArmRojPasFocal</strain>
    </source>
</reference>
<name>A0A6J5UKS0_PRUAR</name>
<evidence type="ECO:0000259" key="1">
    <source>
        <dbReference type="Pfam" id="PF13962"/>
    </source>
</evidence>
<feature type="domain" description="PGG" evidence="1">
    <location>
        <begin position="4"/>
        <end position="37"/>
    </location>
</feature>
<evidence type="ECO:0000313" key="3">
    <source>
        <dbReference type="Proteomes" id="UP000507222"/>
    </source>
</evidence>
<dbReference type="EMBL" id="CAEKDK010000004">
    <property type="protein sequence ID" value="CAB4277109.1"/>
    <property type="molecule type" value="Genomic_DNA"/>
</dbReference>